<accession>A0ABW5FMU9</accession>
<name>A0ABW5FMU9_9PSEU</name>
<sequence>MTAESDRIELVEVVAPGDAEFPKRLGDWAAGDWIRFVLGHVQGTKDHFASVPHLRGLCPYPAEELRLDVGHGTVRRARHKVVAESGGSFPEAVEFGGAGDPNRVMERVGHGQQRHMLAEGDNACLLVGTGQFTEHQLAGDDRFQAIHARILVCPVGSVGRQGAEVDRRFVRHRVGLGPQQDAYTVALLLADPAALVGPTADTSFGYRLADAA</sequence>
<dbReference type="RefSeq" id="WP_378261063.1">
    <property type="nucleotide sequence ID" value="NZ_JBHUKR010000004.1"/>
</dbReference>
<dbReference type="Proteomes" id="UP001597417">
    <property type="component" value="Unassembled WGS sequence"/>
</dbReference>
<proteinExistence type="predicted"/>
<gene>
    <name evidence="1" type="ORF">ACFSXZ_03285</name>
</gene>
<reference evidence="2" key="1">
    <citation type="journal article" date="2019" name="Int. J. Syst. Evol. Microbiol.">
        <title>The Global Catalogue of Microorganisms (GCM) 10K type strain sequencing project: providing services to taxonomists for standard genome sequencing and annotation.</title>
        <authorList>
            <consortium name="The Broad Institute Genomics Platform"/>
            <consortium name="The Broad Institute Genome Sequencing Center for Infectious Disease"/>
            <person name="Wu L."/>
            <person name="Ma J."/>
        </authorList>
    </citation>
    <scope>NUCLEOTIDE SEQUENCE [LARGE SCALE GENOMIC DNA]</scope>
    <source>
        <strain evidence="2">CGMCC 4.7645</strain>
    </source>
</reference>
<evidence type="ECO:0000313" key="1">
    <source>
        <dbReference type="EMBL" id="MFD2415346.1"/>
    </source>
</evidence>
<keyword evidence="2" id="KW-1185">Reference proteome</keyword>
<evidence type="ECO:0000313" key="2">
    <source>
        <dbReference type="Proteomes" id="UP001597417"/>
    </source>
</evidence>
<protein>
    <submittedName>
        <fullName evidence="1">Uncharacterized protein</fullName>
    </submittedName>
</protein>
<comment type="caution">
    <text evidence="1">The sequence shown here is derived from an EMBL/GenBank/DDBJ whole genome shotgun (WGS) entry which is preliminary data.</text>
</comment>
<dbReference type="EMBL" id="JBHUKR010000004">
    <property type="protein sequence ID" value="MFD2415346.1"/>
    <property type="molecule type" value="Genomic_DNA"/>
</dbReference>
<organism evidence="1 2">
    <name type="scientific">Amycolatopsis pigmentata</name>
    <dbReference type="NCBI Taxonomy" id="450801"/>
    <lineage>
        <taxon>Bacteria</taxon>
        <taxon>Bacillati</taxon>
        <taxon>Actinomycetota</taxon>
        <taxon>Actinomycetes</taxon>
        <taxon>Pseudonocardiales</taxon>
        <taxon>Pseudonocardiaceae</taxon>
        <taxon>Amycolatopsis</taxon>
    </lineage>
</organism>